<accession>A0A5D0D106</accession>
<proteinExistence type="predicted"/>
<dbReference type="EMBL" id="VSDO01000001">
    <property type="protein sequence ID" value="TYA14475.1"/>
    <property type="molecule type" value="Genomic_DNA"/>
</dbReference>
<sequence length="153" mass="17342">MIGPVFLRGALIQEFKDHLIKFPYAPVIRHGISNLDAVPKTFTQEEAEAVVHDFAKQRFPIICRAGSKSPIPFFDFHVALEHTENEREVRIVEMLVCDPVRENAAKGILMAYYTLVNDKTGIEKLQVPFIPEGLDEGLNIELMGEVKNSRAYM</sequence>
<keyword evidence="2" id="KW-1185">Reference proteome</keyword>
<protein>
    <submittedName>
        <fullName evidence="1">Uncharacterized protein</fullName>
    </submittedName>
</protein>
<dbReference type="Proteomes" id="UP000325218">
    <property type="component" value="Unassembled WGS sequence"/>
</dbReference>
<reference evidence="1 2" key="1">
    <citation type="submission" date="2019-08" db="EMBL/GenBank/DDBJ databases">
        <title>Genome sequencing of Paenibacillus faecis DSM 23593(T).</title>
        <authorList>
            <person name="Kook J.-K."/>
            <person name="Park S.-N."/>
            <person name="Lim Y.K."/>
        </authorList>
    </citation>
    <scope>NUCLEOTIDE SEQUENCE [LARGE SCALE GENOMIC DNA]</scope>
    <source>
        <strain evidence="1 2">DSM 23593</strain>
    </source>
</reference>
<name>A0A5D0D106_9BACL</name>
<evidence type="ECO:0000313" key="1">
    <source>
        <dbReference type="EMBL" id="TYA14475.1"/>
    </source>
</evidence>
<gene>
    <name evidence="1" type="ORF">FRY98_01955</name>
</gene>
<comment type="caution">
    <text evidence="1">The sequence shown here is derived from an EMBL/GenBank/DDBJ whole genome shotgun (WGS) entry which is preliminary data.</text>
</comment>
<dbReference type="AlphaFoldDB" id="A0A5D0D106"/>
<organism evidence="1 2">
    <name type="scientific">Paenibacillus faecis</name>
    <dbReference type="NCBI Taxonomy" id="862114"/>
    <lineage>
        <taxon>Bacteria</taxon>
        <taxon>Bacillati</taxon>
        <taxon>Bacillota</taxon>
        <taxon>Bacilli</taxon>
        <taxon>Bacillales</taxon>
        <taxon>Paenibacillaceae</taxon>
        <taxon>Paenibacillus</taxon>
    </lineage>
</organism>
<evidence type="ECO:0000313" key="2">
    <source>
        <dbReference type="Proteomes" id="UP000325218"/>
    </source>
</evidence>
<dbReference type="OrthoDB" id="2626099at2"/>
<dbReference type="RefSeq" id="WP_148450071.1">
    <property type="nucleotide sequence ID" value="NZ_VSDO01000001.1"/>
</dbReference>